<organism evidence="1">
    <name type="scientific">marine sediment metagenome</name>
    <dbReference type="NCBI Taxonomy" id="412755"/>
    <lineage>
        <taxon>unclassified sequences</taxon>
        <taxon>metagenomes</taxon>
        <taxon>ecological metagenomes</taxon>
    </lineage>
</organism>
<evidence type="ECO:0008006" key="2">
    <source>
        <dbReference type="Google" id="ProtNLM"/>
    </source>
</evidence>
<dbReference type="AlphaFoldDB" id="X1DAD4"/>
<dbReference type="SUPFAM" id="SSF51419">
    <property type="entry name" value="PLP-binding barrel"/>
    <property type="match status" value="1"/>
</dbReference>
<feature type="non-terminal residue" evidence="1">
    <location>
        <position position="57"/>
    </location>
</feature>
<proteinExistence type="predicted"/>
<protein>
    <recommendedName>
        <fullName evidence="2">Alanine racemase N-terminal domain-containing protein</fullName>
    </recommendedName>
</protein>
<dbReference type="InterPro" id="IPR029066">
    <property type="entry name" value="PLP-binding_barrel"/>
</dbReference>
<sequence>MAAPRIEIELDKLAHNARKLTALYSSKGISVTAVTKGVCGSPRIASALLDSGILSFG</sequence>
<evidence type="ECO:0000313" key="1">
    <source>
        <dbReference type="EMBL" id="GAH17217.1"/>
    </source>
</evidence>
<name>X1DAD4_9ZZZZ</name>
<accession>X1DAD4</accession>
<gene>
    <name evidence="1" type="ORF">S01H4_53161</name>
</gene>
<comment type="caution">
    <text evidence="1">The sequence shown here is derived from an EMBL/GenBank/DDBJ whole genome shotgun (WGS) entry which is preliminary data.</text>
</comment>
<reference evidence="1" key="1">
    <citation type="journal article" date="2014" name="Front. Microbiol.">
        <title>High frequency of phylogenetically diverse reductive dehalogenase-homologous genes in deep subseafloor sedimentary metagenomes.</title>
        <authorList>
            <person name="Kawai M."/>
            <person name="Futagami T."/>
            <person name="Toyoda A."/>
            <person name="Takaki Y."/>
            <person name="Nishi S."/>
            <person name="Hori S."/>
            <person name="Arai W."/>
            <person name="Tsubouchi T."/>
            <person name="Morono Y."/>
            <person name="Uchiyama I."/>
            <person name="Ito T."/>
            <person name="Fujiyama A."/>
            <person name="Inagaki F."/>
            <person name="Takami H."/>
        </authorList>
    </citation>
    <scope>NUCLEOTIDE SEQUENCE</scope>
    <source>
        <strain evidence="1">Expedition CK06-06</strain>
    </source>
</reference>
<dbReference type="EMBL" id="BART01030442">
    <property type="protein sequence ID" value="GAH17217.1"/>
    <property type="molecule type" value="Genomic_DNA"/>
</dbReference>